<dbReference type="PANTHER" id="PTHR39165:SF1">
    <property type="entry name" value="DUF456 DOMAIN-CONTAINING PROTEIN"/>
    <property type="match status" value="1"/>
</dbReference>
<keyword evidence="1" id="KW-0812">Transmembrane</keyword>
<sequence>MDVVLVVLAAVCILIGIAGCILPVLPGVPLAYVGLLLLHASSYADFSLTFLLLWGAAVVVVQLLDYFIPAWGAKRFGGTKWGIWGSTIGVLVGIFLGPWGIVLGPFIGAVIGEFLAGKQSHEAFRAGVGAFVGFMAGTLLKLIISAFFLYYYIKALV</sequence>
<gene>
    <name evidence="2" type="ORF">IAA73_09540</name>
</gene>
<evidence type="ECO:0000256" key="1">
    <source>
        <dbReference type="SAM" id="Phobius"/>
    </source>
</evidence>
<keyword evidence="1" id="KW-0472">Membrane</keyword>
<evidence type="ECO:0000313" key="2">
    <source>
        <dbReference type="EMBL" id="MBO8460561.1"/>
    </source>
</evidence>
<feature type="transmembrane region" description="Helical" evidence="1">
    <location>
        <begin position="88"/>
        <end position="116"/>
    </location>
</feature>
<feature type="transmembrane region" description="Helical" evidence="1">
    <location>
        <begin position="128"/>
        <end position="153"/>
    </location>
</feature>
<proteinExistence type="predicted"/>
<evidence type="ECO:0000313" key="3">
    <source>
        <dbReference type="Proteomes" id="UP000823641"/>
    </source>
</evidence>
<feature type="transmembrane region" description="Helical" evidence="1">
    <location>
        <begin position="6"/>
        <end position="38"/>
    </location>
</feature>
<keyword evidence="1" id="KW-1133">Transmembrane helix</keyword>
<dbReference type="PANTHER" id="PTHR39165">
    <property type="entry name" value="IG HYPOTHETICAL 17883"/>
    <property type="match status" value="1"/>
</dbReference>
<comment type="caution">
    <text evidence="2">The sequence shown here is derived from an EMBL/GenBank/DDBJ whole genome shotgun (WGS) entry which is preliminary data.</text>
</comment>
<dbReference type="AlphaFoldDB" id="A0A9D9N4U7"/>
<dbReference type="Proteomes" id="UP000823641">
    <property type="component" value="Unassembled WGS sequence"/>
</dbReference>
<reference evidence="2" key="2">
    <citation type="journal article" date="2021" name="PeerJ">
        <title>Extensive microbial diversity within the chicken gut microbiome revealed by metagenomics and culture.</title>
        <authorList>
            <person name="Gilroy R."/>
            <person name="Ravi A."/>
            <person name="Getino M."/>
            <person name="Pursley I."/>
            <person name="Horton D.L."/>
            <person name="Alikhan N.F."/>
            <person name="Baker D."/>
            <person name="Gharbi K."/>
            <person name="Hall N."/>
            <person name="Watson M."/>
            <person name="Adriaenssens E.M."/>
            <person name="Foster-Nyarko E."/>
            <person name="Jarju S."/>
            <person name="Secka A."/>
            <person name="Antonio M."/>
            <person name="Oren A."/>
            <person name="Chaudhuri R.R."/>
            <person name="La Ragione R."/>
            <person name="Hildebrand F."/>
            <person name="Pallen M.J."/>
        </authorList>
    </citation>
    <scope>NUCLEOTIDE SEQUENCE</scope>
    <source>
        <strain evidence="2">G3-3990</strain>
    </source>
</reference>
<protein>
    <submittedName>
        <fullName evidence="2">DUF456 domain-containing protein</fullName>
    </submittedName>
</protein>
<dbReference type="InterPro" id="IPR007403">
    <property type="entry name" value="DUF456"/>
</dbReference>
<dbReference type="Pfam" id="PF04306">
    <property type="entry name" value="DUF456"/>
    <property type="match status" value="1"/>
</dbReference>
<accession>A0A9D9N4U7</accession>
<organism evidence="2 3">
    <name type="scientific">Candidatus Gallipaludibacter merdavium</name>
    <dbReference type="NCBI Taxonomy" id="2840839"/>
    <lineage>
        <taxon>Bacteria</taxon>
        <taxon>Pseudomonadati</taxon>
        <taxon>Bacteroidota</taxon>
        <taxon>Bacteroidia</taxon>
        <taxon>Bacteroidales</taxon>
        <taxon>Candidatus Gallipaludibacter</taxon>
    </lineage>
</organism>
<reference evidence="2" key="1">
    <citation type="submission" date="2020-10" db="EMBL/GenBank/DDBJ databases">
        <authorList>
            <person name="Gilroy R."/>
        </authorList>
    </citation>
    <scope>NUCLEOTIDE SEQUENCE</scope>
    <source>
        <strain evidence="2">G3-3990</strain>
    </source>
</reference>
<name>A0A9D9N4U7_9BACT</name>
<feature type="transmembrane region" description="Helical" evidence="1">
    <location>
        <begin position="50"/>
        <end position="68"/>
    </location>
</feature>
<dbReference type="EMBL" id="JADIMG010000091">
    <property type="protein sequence ID" value="MBO8460561.1"/>
    <property type="molecule type" value="Genomic_DNA"/>
</dbReference>